<evidence type="ECO:0000256" key="8">
    <source>
        <dbReference type="ARBA" id="ARBA00026081"/>
    </source>
</evidence>
<evidence type="ECO:0000256" key="7">
    <source>
        <dbReference type="ARBA" id="ARBA00023136"/>
    </source>
</evidence>
<dbReference type="STRING" id="1542390.KX01_1840"/>
<evidence type="ECO:0000256" key="4">
    <source>
        <dbReference type="ARBA" id="ARBA00022475"/>
    </source>
</evidence>
<feature type="transmembrane region" description="Helical" evidence="9">
    <location>
        <begin position="57"/>
        <end position="79"/>
    </location>
</feature>
<feature type="transmembrane region" description="Helical" evidence="9">
    <location>
        <begin position="100"/>
        <end position="119"/>
    </location>
</feature>
<keyword evidence="5 9" id="KW-0812">Transmembrane</keyword>
<feature type="transmembrane region" description="Helical" evidence="9">
    <location>
        <begin position="12"/>
        <end position="37"/>
    </location>
</feature>
<dbReference type="RefSeq" id="WP_071664685.1">
    <property type="nucleotide sequence ID" value="NZ_CP009654.1"/>
</dbReference>
<evidence type="ECO:0000256" key="3">
    <source>
        <dbReference type="ARBA" id="ARBA00007725"/>
    </source>
</evidence>
<evidence type="ECO:0000313" key="10">
    <source>
        <dbReference type="EMBL" id="APC97745.1"/>
    </source>
</evidence>
<evidence type="ECO:0000256" key="9">
    <source>
        <dbReference type="SAM" id="Phobius"/>
    </source>
</evidence>
<dbReference type="PANTHER" id="PTHR33529">
    <property type="entry name" value="SLR0882 PROTEIN-RELATED"/>
    <property type="match status" value="1"/>
</dbReference>
<dbReference type="KEGG" id="frc:KX01_1840"/>
<name>A0A1J0KVG1_9GAMM</name>
<comment type="subunit">
    <text evidence="8">Component of the lipopolysaccharide transport and assembly complex. The LptBFG transporter is composed of two ATP-binding proteins (LptB) and two transmembrane proteins (LptF and LptG).</text>
</comment>
<dbReference type="AlphaFoldDB" id="A0A1J0KVG1"/>
<feature type="transmembrane region" description="Helical" evidence="9">
    <location>
        <begin position="296"/>
        <end position="313"/>
    </location>
</feature>
<sequence>MTSKIDNYIFKTVLTSYLVVVTIFSALFFIFTYLAGVSNSNGSSLDVLLDTLFQLPGILYILMPACAMVGALMGLSMLANNSEIIILRASGLSTFQIARGVIGVGLLATVITIALGGYLSPALERSIGSGHSYNKNIWLKTPNGFVNIADIDTQKGEAQGIRKFLVENGKLEEVRFATKAVYSSDKAATVYNISKIQFPNKEQQDPTVTKQIKEDYWSDALALSIAKIVTVDKNSYLNLNQLFRYTFAPKVNSDDGSISLKFWQEVFQPISLILLMLISVPLSLGSTRSSSMILKLLFGAFIGFMFFIVNQIFGPMALMLRLPPIIGAMAPTIIAGILLIILFIKAKE</sequence>
<dbReference type="Proteomes" id="UP000182521">
    <property type="component" value="Chromosome"/>
</dbReference>
<keyword evidence="7 9" id="KW-0472">Membrane</keyword>
<organism evidence="10 11">
    <name type="scientific">Francisella frigiditurris</name>
    <dbReference type="NCBI Taxonomy" id="1542390"/>
    <lineage>
        <taxon>Bacteria</taxon>
        <taxon>Pseudomonadati</taxon>
        <taxon>Pseudomonadota</taxon>
        <taxon>Gammaproteobacteria</taxon>
        <taxon>Thiotrichales</taxon>
        <taxon>Francisellaceae</taxon>
        <taxon>Francisella</taxon>
    </lineage>
</organism>
<comment type="similarity">
    <text evidence="3">Belongs to the LptF/LptG family.</text>
</comment>
<dbReference type="OrthoDB" id="9776227at2"/>
<evidence type="ECO:0000256" key="1">
    <source>
        <dbReference type="ARBA" id="ARBA00002265"/>
    </source>
</evidence>
<dbReference type="GO" id="GO:0043190">
    <property type="term" value="C:ATP-binding cassette (ABC) transporter complex"/>
    <property type="evidence" value="ECO:0007669"/>
    <property type="project" value="TreeGrafter"/>
</dbReference>
<feature type="transmembrane region" description="Helical" evidence="9">
    <location>
        <begin position="325"/>
        <end position="344"/>
    </location>
</feature>
<proteinExistence type="inferred from homology"/>
<reference evidence="11" key="1">
    <citation type="submission" date="2014-10" db="EMBL/GenBank/DDBJ databases">
        <authorList>
            <person name="Kuske C.R."/>
            <person name="Challacombe J.F."/>
            <person name="Daligault H.E."/>
            <person name="Davenport K.W."/>
            <person name="Johnson S.L."/>
            <person name="Siddaramappa S."/>
            <person name="Petersen J.M."/>
        </authorList>
    </citation>
    <scope>NUCLEOTIDE SEQUENCE [LARGE SCALE GENOMIC DNA]</scope>
    <source>
        <strain evidence="11">CA97-1460</strain>
    </source>
</reference>
<evidence type="ECO:0000313" key="11">
    <source>
        <dbReference type="Proteomes" id="UP000182521"/>
    </source>
</evidence>
<keyword evidence="6 9" id="KW-1133">Transmembrane helix</keyword>
<keyword evidence="4" id="KW-1003">Cell membrane</keyword>
<accession>A0A1J0KVG1</accession>
<protein>
    <submittedName>
        <fullName evidence="10">LPS export ABC transporter permease LptG</fullName>
    </submittedName>
</protein>
<gene>
    <name evidence="10" type="primary">lptG</name>
    <name evidence="10" type="ORF">KX01_1840</name>
</gene>
<comment type="subcellular location">
    <subcellularLocation>
        <location evidence="2">Cell membrane</location>
        <topology evidence="2">Multi-pass membrane protein</topology>
    </subcellularLocation>
</comment>
<dbReference type="EMBL" id="CP009654">
    <property type="protein sequence ID" value="APC97745.1"/>
    <property type="molecule type" value="Genomic_DNA"/>
</dbReference>
<keyword evidence="11" id="KW-1185">Reference proteome</keyword>
<dbReference type="InterPro" id="IPR005495">
    <property type="entry name" value="LptG/LptF_permease"/>
</dbReference>
<evidence type="ECO:0000256" key="6">
    <source>
        <dbReference type="ARBA" id="ARBA00022989"/>
    </source>
</evidence>
<dbReference type="Pfam" id="PF03739">
    <property type="entry name" value="LptF_LptG"/>
    <property type="match status" value="1"/>
</dbReference>
<dbReference type="GO" id="GO:0015920">
    <property type="term" value="P:lipopolysaccharide transport"/>
    <property type="evidence" value="ECO:0007669"/>
    <property type="project" value="TreeGrafter"/>
</dbReference>
<feature type="transmembrane region" description="Helical" evidence="9">
    <location>
        <begin position="266"/>
        <end position="284"/>
    </location>
</feature>
<evidence type="ECO:0000256" key="5">
    <source>
        <dbReference type="ARBA" id="ARBA00022692"/>
    </source>
</evidence>
<dbReference type="PANTHER" id="PTHR33529:SF2">
    <property type="entry name" value="LIPOPOLYSACCHARIDE EXPORT SYSTEM PERMEASE PROTEIN LPTG"/>
    <property type="match status" value="1"/>
</dbReference>
<comment type="function">
    <text evidence="1">Part of the ABC transporter complex LptBFG involved in the translocation of lipopolysaccharide (LPS) from the inner membrane to the outer membrane.</text>
</comment>
<evidence type="ECO:0000256" key="2">
    <source>
        <dbReference type="ARBA" id="ARBA00004651"/>
    </source>
</evidence>